<name>A0ABX6EUQ9_KLUMA</name>
<organism evidence="3 4">
    <name type="scientific">Kluyveromyces marxianus</name>
    <name type="common">Yeast</name>
    <name type="synonym">Candida kefyr</name>
    <dbReference type="NCBI Taxonomy" id="4911"/>
    <lineage>
        <taxon>Eukaryota</taxon>
        <taxon>Fungi</taxon>
        <taxon>Dikarya</taxon>
        <taxon>Ascomycota</taxon>
        <taxon>Saccharomycotina</taxon>
        <taxon>Saccharomycetes</taxon>
        <taxon>Saccharomycetales</taxon>
        <taxon>Saccharomycetaceae</taxon>
        <taxon>Kluyveromyces</taxon>
    </lineage>
</organism>
<evidence type="ECO:0000313" key="4">
    <source>
        <dbReference type="Proteomes" id="UP000422736"/>
    </source>
</evidence>
<protein>
    <submittedName>
        <fullName evidence="3">D-arabinose 1-dehydrogenase</fullName>
    </submittedName>
</protein>
<evidence type="ECO:0000259" key="2">
    <source>
        <dbReference type="Pfam" id="PF00248"/>
    </source>
</evidence>
<proteinExistence type="predicted"/>
<accession>A0ABX6EUQ9</accession>
<dbReference type="InterPro" id="IPR036812">
    <property type="entry name" value="NAD(P)_OxRdtase_dom_sf"/>
</dbReference>
<evidence type="ECO:0000313" key="3">
    <source>
        <dbReference type="EMBL" id="QGN16065.1"/>
    </source>
</evidence>
<dbReference type="Proteomes" id="UP000422736">
    <property type="component" value="Chromosome 4"/>
</dbReference>
<dbReference type="InterPro" id="IPR044480">
    <property type="entry name" value="Ara2-like"/>
</dbReference>
<sequence>MVETQGKSKDGPFGGLPPLVLGGATLNTQYNDDPFSIPVVEMLRHAFEHGITAIDTSPYYGPSETIYGQALEQLRSEWPRESYSICTKVGRIRLDEFDYSKENVRFSVLRSCERLKTTYLDVLYLHDIEFVEEDKIMEALCEMKRLKDEGVVLRIGISGYPVRFLYEIAKKCRDNEQIGALDNVLSYCNLNLQNTILEQYYDKFLQECGVGVVSNGSILSMSLLAGGETKPFHPCSDELRKRSREAAEYLASNGVAIADLATKYAIHKWLKRGPTVLGCSNVAEVDYALKNYNQVIQNGGDGELDARDQALVSYVQENIFKELMNSTWESGIPGRG</sequence>
<dbReference type="PANTHER" id="PTHR42686">
    <property type="entry name" value="GH17980P-RELATED"/>
    <property type="match status" value="1"/>
</dbReference>
<evidence type="ECO:0000256" key="1">
    <source>
        <dbReference type="ARBA" id="ARBA00023002"/>
    </source>
</evidence>
<dbReference type="PANTHER" id="PTHR42686:SF1">
    <property type="entry name" value="GH17980P-RELATED"/>
    <property type="match status" value="1"/>
</dbReference>
<dbReference type="InterPro" id="IPR020471">
    <property type="entry name" value="AKR"/>
</dbReference>
<dbReference type="CDD" id="cd19164">
    <property type="entry name" value="AKR_ARA2"/>
    <property type="match status" value="1"/>
</dbReference>
<keyword evidence="4" id="KW-1185">Reference proteome</keyword>
<reference evidence="3 4" key="2">
    <citation type="submission" date="2019-11" db="EMBL/GenBank/DDBJ databases">
        <authorList>
            <person name="Lu H."/>
        </authorList>
    </citation>
    <scope>NUCLEOTIDE SEQUENCE [LARGE SCALE GENOMIC DNA]</scope>
    <source>
        <strain evidence="3 4">FIM1</strain>
    </source>
</reference>
<dbReference type="SUPFAM" id="SSF51430">
    <property type="entry name" value="NAD(P)-linked oxidoreductase"/>
    <property type="match status" value="1"/>
</dbReference>
<dbReference type="Pfam" id="PF00248">
    <property type="entry name" value="Aldo_ket_red"/>
    <property type="match status" value="1"/>
</dbReference>
<gene>
    <name evidence="3" type="primary">ARA2</name>
    <name evidence="3" type="ORF">FIM1_2765</name>
</gene>
<dbReference type="InterPro" id="IPR023210">
    <property type="entry name" value="NADP_OxRdtase_dom"/>
</dbReference>
<keyword evidence="1" id="KW-0560">Oxidoreductase</keyword>
<dbReference type="EMBL" id="CP015057">
    <property type="protein sequence ID" value="QGN16065.1"/>
    <property type="molecule type" value="Genomic_DNA"/>
</dbReference>
<dbReference type="Gene3D" id="3.20.20.100">
    <property type="entry name" value="NADP-dependent oxidoreductase domain"/>
    <property type="match status" value="1"/>
</dbReference>
<reference evidence="3 4" key="1">
    <citation type="submission" date="2016-03" db="EMBL/GenBank/DDBJ databases">
        <title>How can Kluyveromyces marxianus grow so fast - potential evolutionary course in Saccharomyces Complex revealed by comparative genomics.</title>
        <authorList>
            <person name="Mo W."/>
            <person name="Lu W."/>
            <person name="Yang X."/>
            <person name="Qi J."/>
            <person name="Lv H."/>
        </authorList>
    </citation>
    <scope>NUCLEOTIDE SEQUENCE [LARGE SCALE GENOMIC DNA]</scope>
    <source>
        <strain evidence="3 4">FIM1</strain>
    </source>
</reference>
<feature type="domain" description="NADP-dependent oxidoreductase" evidence="2">
    <location>
        <begin position="18"/>
        <end position="291"/>
    </location>
</feature>